<dbReference type="InterPro" id="IPR011009">
    <property type="entry name" value="Kinase-like_dom_sf"/>
</dbReference>
<name>A0A1J4KIW4_9EUKA</name>
<keyword evidence="8" id="KW-1185">Reference proteome</keyword>
<dbReference type="Gene3D" id="1.10.510.10">
    <property type="entry name" value="Transferase(Phosphotransferase) domain 1"/>
    <property type="match status" value="1"/>
</dbReference>
<evidence type="ECO:0000256" key="1">
    <source>
        <dbReference type="ARBA" id="ARBA00012513"/>
    </source>
</evidence>
<sequence>MNPDCGFLIGNYQLLFEIDVGGYASVWRGIHIKTRVEVAVKIIEKSTMTEESLIRLQREALIHRQLENPFIASLFDVFENNEFYFIIIELAEKGNFLDYINSMGKLPEEKTKKYFAQLVYAIEYLHTKQNIAHRDIKCENILLDKYGVLKLIDFGFSHEFTLENKLMTTPCGSPPYAAPEIIKGHMYTAATDIWGIGIFLYAMLVGRLPFEGPTTTALMQRILYSDPYFDKDMSVVSCDLISKLLMKNVNDRITIKEIKSHPWFSLKDYELIVSITNNYNEKHNDETIKQLMKIGYNVDNLPELLKNNEITDLTAAFRMLYRSETSKFWGVFNPPNTNEMKYLSLPPSCNSTHLRVSCNREDPESKHKKQRVIIFSPKIKATTPHREKKLLHPVPASPVNLIRQQLNEPRRKSKPIFVRPTLYNS</sequence>
<dbReference type="SMART" id="SM00220">
    <property type="entry name" value="S_TKc"/>
    <property type="match status" value="1"/>
</dbReference>
<dbReference type="GeneID" id="94836517"/>
<evidence type="ECO:0000256" key="3">
    <source>
        <dbReference type="ARBA" id="ARBA00022840"/>
    </source>
</evidence>
<dbReference type="PANTHER" id="PTHR24346">
    <property type="entry name" value="MAP/MICROTUBULE AFFINITY-REGULATING KINASE"/>
    <property type="match status" value="1"/>
</dbReference>
<dbReference type="InterPro" id="IPR000719">
    <property type="entry name" value="Prot_kinase_dom"/>
</dbReference>
<dbReference type="GO" id="GO:0005524">
    <property type="term" value="F:ATP binding"/>
    <property type="evidence" value="ECO:0007669"/>
    <property type="project" value="UniProtKB-KW"/>
</dbReference>
<dbReference type="VEuPathDB" id="TrichDB:TRFO_21187"/>
<dbReference type="FunFam" id="1.10.510.10:FF:000592">
    <property type="entry name" value="CAMK family protein kinase"/>
    <property type="match status" value="1"/>
</dbReference>
<dbReference type="RefSeq" id="XP_068362900.1">
    <property type="nucleotide sequence ID" value="XM_068501813.1"/>
</dbReference>
<feature type="domain" description="Protein kinase" evidence="6">
    <location>
        <begin position="12"/>
        <end position="264"/>
    </location>
</feature>
<dbReference type="PANTHER" id="PTHR24346:SF30">
    <property type="entry name" value="MATERNAL EMBRYONIC LEUCINE ZIPPER KINASE"/>
    <property type="match status" value="1"/>
</dbReference>
<proteinExistence type="predicted"/>
<dbReference type="PROSITE" id="PS00108">
    <property type="entry name" value="PROTEIN_KINASE_ST"/>
    <property type="match status" value="1"/>
</dbReference>
<organism evidence="7 8">
    <name type="scientific">Tritrichomonas foetus</name>
    <dbReference type="NCBI Taxonomy" id="1144522"/>
    <lineage>
        <taxon>Eukaryota</taxon>
        <taxon>Metamonada</taxon>
        <taxon>Parabasalia</taxon>
        <taxon>Tritrichomonadida</taxon>
        <taxon>Tritrichomonadidae</taxon>
        <taxon>Tritrichomonas</taxon>
    </lineage>
</organism>
<evidence type="ECO:0000256" key="2">
    <source>
        <dbReference type="ARBA" id="ARBA00022741"/>
    </source>
</evidence>
<evidence type="ECO:0000259" key="6">
    <source>
        <dbReference type="PROSITE" id="PS50011"/>
    </source>
</evidence>
<dbReference type="AlphaFoldDB" id="A0A1J4KIW4"/>
<comment type="catalytic activity">
    <reaction evidence="5">
        <text>L-seryl-[protein] + ATP = O-phospho-L-seryl-[protein] + ADP + H(+)</text>
        <dbReference type="Rhea" id="RHEA:17989"/>
        <dbReference type="Rhea" id="RHEA-COMP:9863"/>
        <dbReference type="Rhea" id="RHEA-COMP:11604"/>
        <dbReference type="ChEBI" id="CHEBI:15378"/>
        <dbReference type="ChEBI" id="CHEBI:29999"/>
        <dbReference type="ChEBI" id="CHEBI:30616"/>
        <dbReference type="ChEBI" id="CHEBI:83421"/>
        <dbReference type="ChEBI" id="CHEBI:456216"/>
        <dbReference type="EC" id="2.7.11.1"/>
    </reaction>
</comment>
<keyword evidence="2" id="KW-0547">Nucleotide-binding</keyword>
<reference evidence="7" key="1">
    <citation type="submission" date="2016-10" db="EMBL/GenBank/DDBJ databases">
        <authorList>
            <person name="Benchimol M."/>
            <person name="Almeida L.G."/>
            <person name="Vasconcelos A.T."/>
            <person name="Perreira-Neves A."/>
            <person name="Rosa I.A."/>
            <person name="Tasca T."/>
            <person name="Bogo M.R."/>
            <person name="de Souza W."/>
        </authorList>
    </citation>
    <scope>NUCLEOTIDE SEQUENCE [LARGE SCALE GENOMIC DNA]</scope>
    <source>
        <strain evidence="7">K</strain>
    </source>
</reference>
<evidence type="ECO:0000256" key="4">
    <source>
        <dbReference type="ARBA" id="ARBA00047899"/>
    </source>
</evidence>
<gene>
    <name evidence="7" type="ORF">TRFO_21187</name>
</gene>
<dbReference type="EMBL" id="MLAK01000630">
    <property type="protein sequence ID" value="OHT09764.1"/>
    <property type="molecule type" value="Genomic_DNA"/>
</dbReference>
<dbReference type="EC" id="2.7.11.1" evidence="1"/>
<dbReference type="PROSITE" id="PS50011">
    <property type="entry name" value="PROTEIN_KINASE_DOM"/>
    <property type="match status" value="1"/>
</dbReference>
<evidence type="ECO:0000313" key="8">
    <source>
        <dbReference type="Proteomes" id="UP000179807"/>
    </source>
</evidence>
<dbReference type="InterPro" id="IPR008271">
    <property type="entry name" value="Ser/Thr_kinase_AS"/>
</dbReference>
<dbReference type="Pfam" id="PF00069">
    <property type="entry name" value="Pkinase"/>
    <property type="match status" value="1"/>
</dbReference>
<dbReference type="Proteomes" id="UP000179807">
    <property type="component" value="Unassembled WGS sequence"/>
</dbReference>
<keyword evidence="7" id="KW-0808">Transferase</keyword>
<dbReference type="GO" id="GO:0035556">
    <property type="term" value="P:intracellular signal transduction"/>
    <property type="evidence" value="ECO:0007669"/>
    <property type="project" value="TreeGrafter"/>
</dbReference>
<comment type="caution">
    <text evidence="7">The sequence shown here is derived from an EMBL/GenBank/DDBJ whole genome shotgun (WGS) entry which is preliminary data.</text>
</comment>
<dbReference type="GO" id="GO:0005737">
    <property type="term" value="C:cytoplasm"/>
    <property type="evidence" value="ECO:0007669"/>
    <property type="project" value="TreeGrafter"/>
</dbReference>
<dbReference type="CDD" id="cd14003">
    <property type="entry name" value="STKc_AMPK-like"/>
    <property type="match status" value="1"/>
</dbReference>
<evidence type="ECO:0000256" key="5">
    <source>
        <dbReference type="ARBA" id="ARBA00048679"/>
    </source>
</evidence>
<comment type="catalytic activity">
    <reaction evidence="4">
        <text>L-threonyl-[protein] + ATP = O-phospho-L-threonyl-[protein] + ADP + H(+)</text>
        <dbReference type="Rhea" id="RHEA:46608"/>
        <dbReference type="Rhea" id="RHEA-COMP:11060"/>
        <dbReference type="Rhea" id="RHEA-COMP:11605"/>
        <dbReference type="ChEBI" id="CHEBI:15378"/>
        <dbReference type="ChEBI" id="CHEBI:30013"/>
        <dbReference type="ChEBI" id="CHEBI:30616"/>
        <dbReference type="ChEBI" id="CHEBI:61977"/>
        <dbReference type="ChEBI" id="CHEBI:456216"/>
        <dbReference type="EC" id="2.7.11.1"/>
    </reaction>
</comment>
<dbReference type="SUPFAM" id="SSF56112">
    <property type="entry name" value="Protein kinase-like (PK-like)"/>
    <property type="match status" value="1"/>
</dbReference>
<keyword evidence="3" id="KW-0067">ATP-binding</keyword>
<accession>A0A1J4KIW4</accession>
<keyword evidence="7" id="KW-0418">Kinase</keyword>
<dbReference type="GO" id="GO:0004674">
    <property type="term" value="F:protein serine/threonine kinase activity"/>
    <property type="evidence" value="ECO:0007669"/>
    <property type="project" value="UniProtKB-EC"/>
</dbReference>
<evidence type="ECO:0000313" key="7">
    <source>
        <dbReference type="EMBL" id="OHT09764.1"/>
    </source>
</evidence>
<protein>
    <recommendedName>
        <fullName evidence="1">non-specific serine/threonine protein kinase</fullName>
        <ecNumber evidence="1">2.7.11.1</ecNumber>
    </recommendedName>
</protein>